<evidence type="ECO:0000313" key="3">
    <source>
        <dbReference type="Proteomes" id="UP000051086"/>
    </source>
</evidence>
<reference evidence="2 4" key="1">
    <citation type="submission" date="2015-09" db="EMBL/GenBank/DDBJ databases">
        <authorList>
            <consortium name="Swine Surveillance"/>
        </authorList>
    </citation>
    <scope>NUCLEOTIDE SEQUENCE [LARGE SCALE GENOMIC DNA]</scope>
    <source>
        <strain evidence="2 4">5120</strain>
    </source>
</reference>
<accession>A0A0P1FT33</accession>
<proteinExistence type="predicted"/>
<evidence type="ECO:0000313" key="4">
    <source>
        <dbReference type="Proteomes" id="UP000051887"/>
    </source>
</evidence>
<dbReference type="RefSeq" id="WP_058243272.1">
    <property type="nucleotide sequence ID" value="NZ_CYSB01000005.1"/>
</dbReference>
<dbReference type="InterPro" id="IPR021070">
    <property type="entry name" value="Killing_trait_RebB"/>
</dbReference>
<evidence type="ECO:0000313" key="2">
    <source>
        <dbReference type="EMBL" id="CUH72032.1"/>
    </source>
</evidence>
<dbReference type="EMBL" id="CYSC01000027">
    <property type="protein sequence ID" value="CUH72032.1"/>
    <property type="molecule type" value="Genomic_DNA"/>
</dbReference>
<gene>
    <name evidence="1" type="ORF">TL5118_00363</name>
    <name evidence="2" type="ORF">TL5120_01828</name>
</gene>
<keyword evidence="3" id="KW-1185">Reference proteome</keyword>
<protein>
    <submittedName>
        <fullName evidence="2">Killing trait</fullName>
    </submittedName>
</protein>
<dbReference type="EMBL" id="CYSB01000005">
    <property type="protein sequence ID" value="CUH63187.1"/>
    <property type="molecule type" value="Genomic_DNA"/>
</dbReference>
<dbReference type="Proteomes" id="UP000051086">
    <property type="component" value="Unassembled WGS sequence"/>
</dbReference>
<sequence length="76" mass="7727">MAEPTEVNGQITDAVTQTVVLSLGSAPASALMTQQQVWSHAMGLGFENAVSRQQAGQTLAEALLAAAMQPKAGGTS</sequence>
<name>A0A0P1FT33_9RHOB</name>
<dbReference type="OrthoDB" id="8594924at2"/>
<dbReference type="Proteomes" id="UP000051887">
    <property type="component" value="Unassembled WGS sequence"/>
</dbReference>
<organism evidence="2 4">
    <name type="scientific">Thalassovita autumnalis</name>
    <dbReference type="NCBI Taxonomy" id="2072972"/>
    <lineage>
        <taxon>Bacteria</taxon>
        <taxon>Pseudomonadati</taxon>
        <taxon>Pseudomonadota</taxon>
        <taxon>Alphaproteobacteria</taxon>
        <taxon>Rhodobacterales</taxon>
        <taxon>Roseobacteraceae</taxon>
        <taxon>Thalassovita</taxon>
    </lineage>
</organism>
<reference evidence="1 3" key="2">
    <citation type="submission" date="2015-09" db="EMBL/GenBank/DDBJ databases">
        <authorList>
            <person name="Rodrigo-Torres L."/>
            <person name="Arahal D.R."/>
        </authorList>
    </citation>
    <scope>NUCLEOTIDE SEQUENCE [LARGE SCALE GENOMIC DNA]</scope>
    <source>
        <strain evidence="1 3">CECT 5118</strain>
    </source>
</reference>
<evidence type="ECO:0000313" key="1">
    <source>
        <dbReference type="EMBL" id="CUH63187.1"/>
    </source>
</evidence>
<dbReference type="AlphaFoldDB" id="A0A0P1FT33"/>
<dbReference type="Pfam" id="PF11747">
    <property type="entry name" value="RebB"/>
    <property type="match status" value="1"/>
</dbReference>